<keyword evidence="3" id="KW-0804">Transcription</keyword>
<proteinExistence type="predicted"/>
<dbReference type="AlphaFoldDB" id="A0A7X6HXA1"/>
<dbReference type="InterPro" id="IPR011663">
    <property type="entry name" value="UTRA"/>
</dbReference>
<dbReference type="SUPFAM" id="SSF64288">
    <property type="entry name" value="Chorismate lyase-like"/>
    <property type="match status" value="1"/>
</dbReference>
<keyword evidence="1" id="KW-0805">Transcription regulation</keyword>
<dbReference type="Proteomes" id="UP000578686">
    <property type="component" value="Unassembled WGS sequence"/>
</dbReference>
<dbReference type="InterPro" id="IPR036388">
    <property type="entry name" value="WH-like_DNA-bd_sf"/>
</dbReference>
<protein>
    <submittedName>
        <fullName evidence="6">GntR family transcriptional regulator</fullName>
    </submittedName>
</protein>
<evidence type="ECO:0000313" key="7">
    <source>
        <dbReference type="Proteomes" id="UP000578686"/>
    </source>
</evidence>
<organism evidence="6 7">
    <name type="scientific">Streptomyces lonarensis</name>
    <dbReference type="NCBI Taxonomy" id="700599"/>
    <lineage>
        <taxon>Bacteria</taxon>
        <taxon>Bacillati</taxon>
        <taxon>Actinomycetota</taxon>
        <taxon>Actinomycetes</taxon>
        <taxon>Kitasatosporales</taxon>
        <taxon>Streptomycetaceae</taxon>
        <taxon>Streptomyces</taxon>
    </lineage>
</organism>
<evidence type="ECO:0000313" key="6">
    <source>
        <dbReference type="EMBL" id="NJQ04321.1"/>
    </source>
</evidence>
<keyword evidence="7" id="KW-1185">Reference proteome</keyword>
<dbReference type="Gene3D" id="3.40.1410.10">
    <property type="entry name" value="Chorismate lyase-like"/>
    <property type="match status" value="1"/>
</dbReference>
<evidence type="ECO:0000256" key="1">
    <source>
        <dbReference type="ARBA" id="ARBA00023015"/>
    </source>
</evidence>
<dbReference type="GO" id="GO:0045892">
    <property type="term" value="P:negative regulation of DNA-templated transcription"/>
    <property type="evidence" value="ECO:0007669"/>
    <property type="project" value="TreeGrafter"/>
</dbReference>
<dbReference type="GO" id="GO:0003677">
    <property type="term" value="F:DNA binding"/>
    <property type="evidence" value="ECO:0007669"/>
    <property type="project" value="UniProtKB-KW"/>
</dbReference>
<dbReference type="InterPro" id="IPR000524">
    <property type="entry name" value="Tscrpt_reg_HTH_GntR"/>
</dbReference>
<sequence length="292" mass="29738">MMSSVPAYRRLADDLRSRIAAGEFPPGSPLPSRAELATGYGVGSNVAAAAVRLLVAEGLAQGRAGRGVFVREPRTTATMARGWSPERVAGRLAVAPGDPPHRAPADGCAATRVLAGAPGLTAAPAPLGGEASSRTLRGTPDSATEAATGRVAARLALTAGEPVIRSAYLLHSDDLPAMLCVSWEPLGITGGTPVSLPGAGPVAGGSVVARMAYIGIRVTRVTETVTARPGTPAEIAALDLAEGAVVAAIERTYYAEDRPLETADLVVPGERFRLGYEIPATPATDLPATDPP</sequence>
<feature type="region of interest" description="Disordered" evidence="4">
    <location>
        <begin position="124"/>
        <end position="145"/>
    </location>
</feature>
<dbReference type="PROSITE" id="PS50949">
    <property type="entry name" value="HTH_GNTR"/>
    <property type="match status" value="1"/>
</dbReference>
<dbReference type="Pfam" id="PF00392">
    <property type="entry name" value="GntR"/>
    <property type="match status" value="1"/>
</dbReference>
<name>A0A7X6HXA1_9ACTN</name>
<dbReference type="Pfam" id="PF07702">
    <property type="entry name" value="UTRA"/>
    <property type="match status" value="1"/>
</dbReference>
<dbReference type="InterPro" id="IPR036390">
    <property type="entry name" value="WH_DNA-bd_sf"/>
</dbReference>
<comment type="caution">
    <text evidence="6">The sequence shown here is derived from an EMBL/GenBank/DDBJ whole genome shotgun (WGS) entry which is preliminary data.</text>
</comment>
<dbReference type="RefSeq" id="WP_167967623.1">
    <property type="nucleotide sequence ID" value="NZ_JAAVJD010000005.1"/>
</dbReference>
<dbReference type="InterPro" id="IPR028978">
    <property type="entry name" value="Chorismate_lyase_/UTRA_dom_sf"/>
</dbReference>
<dbReference type="SUPFAM" id="SSF46785">
    <property type="entry name" value="Winged helix' DNA-binding domain"/>
    <property type="match status" value="1"/>
</dbReference>
<dbReference type="GO" id="GO:0003700">
    <property type="term" value="F:DNA-binding transcription factor activity"/>
    <property type="evidence" value="ECO:0007669"/>
    <property type="project" value="InterPro"/>
</dbReference>
<evidence type="ECO:0000259" key="5">
    <source>
        <dbReference type="PROSITE" id="PS50949"/>
    </source>
</evidence>
<evidence type="ECO:0000256" key="4">
    <source>
        <dbReference type="SAM" id="MobiDB-lite"/>
    </source>
</evidence>
<feature type="domain" description="HTH gntR-type" evidence="5">
    <location>
        <begin position="5"/>
        <end position="73"/>
    </location>
</feature>
<evidence type="ECO:0000256" key="2">
    <source>
        <dbReference type="ARBA" id="ARBA00023125"/>
    </source>
</evidence>
<accession>A0A7X6HXA1</accession>
<dbReference type="SMART" id="SM00345">
    <property type="entry name" value="HTH_GNTR"/>
    <property type="match status" value="1"/>
</dbReference>
<dbReference type="SMART" id="SM00866">
    <property type="entry name" value="UTRA"/>
    <property type="match status" value="1"/>
</dbReference>
<dbReference type="Gene3D" id="1.10.10.10">
    <property type="entry name" value="Winged helix-like DNA-binding domain superfamily/Winged helix DNA-binding domain"/>
    <property type="match status" value="1"/>
</dbReference>
<keyword evidence="2" id="KW-0238">DNA-binding</keyword>
<dbReference type="EMBL" id="JAAVJD010000005">
    <property type="protein sequence ID" value="NJQ04321.1"/>
    <property type="molecule type" value="Genomic_DNA"/>
</dbReference>
<evidence type="ECO:0000256" key="3">
    <source>
        <dbReference type="ARBA" id="ARBA00023163"/>
    </source>
</evidence>
<reference evidence="6 7" key="1">
    <citation type="submission" date="2020-03" db="EMBL/GenBank/DDBJ databases">
        <title>Draft genome of Streptomyces sp. ventii, isolated from the Axial Seamount in the Pacific Ocean, and resequencing of the two type strains Streptomyces lonarensis strain NCL 716 and Streptomyces bohaiensis strain 11A07.</title>
        <authorList>
            <person name="Loughran R.M."/>
            <person name="Pfannmuller K.M."/>
            <person name="Wasson B.J."/>
            <person name="Deadmond M.C."/>
            <person name="Paddock B.E."/>
            <person name="Koyack M.J."/>
            <person name="Gallegos D.A."/>
            <person name="Mitchell E.A."/>
            <person name="Ushijima B."/>
            <person name="Saw J.H."/>
            <person name="Mcphail K.L."/>
            <person name="Videau P."/>
        </authorList>
    </citation>
    <scope>NUCLEOTIDE SEQUENCE [LARGE SCALE GENOMIC DNA]</scope>
    <source>
        <strain evidence="6 7">NCL716</strain>
    </source>
</reference>
<dbReference type="InterPro" id="IPR050679">
    <property type="entry name" value="Bact_HTH_transcr_reg"/>
</dbReference>
<gene>
    <name evidence="6" type="ORF">HCN56_01695</name>
</gene>
<dbReference type="PANTHER" id="PTHR44846">
    <property type="entry name" value="MANNOSYL-D-GLYCERATE TRANSPORT/METABOLISM SYSTEM REPRESSOR MNGR-RELATED"/>
    <property type="match status" value="1"/>
</dbReference>
<dbReference type="PANTHER" id="PTHR44846:SF17">
    <property type="entry name" value="GNTR-FAMILY TRANSCRIPTIONAL REGULATOR"/>
    <property type="match status" value="1"/>
</dbReference>